<keyword evidence="7" id="KW-0406">Ion transport</keyword>
<keyword evidence="4" id="KW-0418">Kinase</keyword>
<keyword evidence="3 9" id="KW-0547">Nucleotide-binding</keyword>
<dbReference type="AlphaFoldDB" id="A0A6A4KPC7"/>
<evidence type="ECO:0000313" key="14">
    <source>
        <dbReference type="Proteomes" id="UP000428333"/>
    </source>
</evidence>
<dbReference type="PANTHER" id="PTHR45651">
    <property type="entry name" value="CYCLIC NUCLEOTIDE-GATED ION CHANNEL 15-RELATED-RELATED"/>
    <property type="match status" value="1"/>
</dbReference>
<dbReference type="GO" id="GO:0034220">
    <property type="term" value="P:monoatomic ion transmembrane transport"/>
    <property type="evidence" value="ECO:0007669"/>
    <property type="project" value="UniProtKB-KW"/>
</dbReference>
<evidence type="ECO:0000256" key="9">
    <source>
        <dbReference type="PROSITE-ProRule" id="PRU10141"/>
    </source>
</evidence>
<dbReference type="PROSITE" id="PS50042">
    <property type="entry name" value="CNMP_BINDING_3"/>
    <property type="match status" value="1"/>
</dbReference>
<proteinExistence type="inferred from homology"/>
<evidence type="ECO:0000256" key="3">
    <source>
        <dbReference type="ARBA" id="ARBA00022741"/>
    </source>
</evidence>
<dbReference type="Gene3D" id="3.30.200.20">
    <property type="entry name" value="Phosphorylase Kinase, domain 1"/>
    <property type="match status" value="1"/>
</dbReference>
<keyword evidence="8" id="KW-0407">Ion channel</keyword>
<comment type="caution">
    <text evidence="13">The sequence shown here is derived from an EMBL/GenBank/DDBJ whole genome shotgun (WGS) entry which is preliminary data.</text>
</comment>
<dbReference type="GO" id="GO:0005524">
    <property type="term" value="F:ATP binding"/>
    <property type="evidence" value="ECO:0007669"/>
    <property type="project" value="UniProtKB-UniRule"/>
</dbReference>
<dbReference type="Gene3D" id="1.10.287.630">
    <property type="entry name" value="Helix hairpin bin"/>
    <property type="match status" value="1"/>
</dbReference>
<keyword evidence="7" id="KW-1071">Ligand-gated ion channel</keyword>
<evidence type="ECO:0000256" key="2">
    <source>
        <dbReference type="ARBA" id="ARBA00022679"/>
    </source>
</evidence>
<dbReference type="CDD" id="cd00038">
    <property type="entry name" value="CAP_ED"/>
    <property type="match status" value="1"/>
</dbReference>
<dbReference type="EMBL" id="QEFC01003180">
    <property type="protein sequence ID" value="KAE9449383.1"/>
    <property type="molecule type" value="Genomic_DNA"/>
</dbReference>
<evidence type="ECO:0000256" key="6">
    <source>
        <dbReference type="ARBA" id="ARBA00022992"/>
    </source>
</evidence>
<dbReference type="GO" id="GO:0030553">
    <property type="term" value="F:cGMP binding"/>
    <property type="evidence" value="ECO:0007669"/>
    <property type="project" value="UniProtKB-KW"/>
</dbReference>
<keyword evidence="1" id="KW-0140">cGMP</keyword>
<evidence type="ECO:0000256" key="5">
    <source>
        <dbReference type="ARBA" id="ARBA00022840"/>
    </source>
</evidence>
<dbReference type="InterPro" id="IPR000719">
    <property type="entry name" value="Prot_kinase_dom"/>
</dbReference>
<evidence type="ECO:0000259" key="12">
    <source>
        <dbReference type="PROSITE" id="PS50042"/>
    </source>
</evidence>
<dbReference type="InterPro" id="IPR017441">
    <property type="entry name" value="Protein_kinase_ATP_BS"/>
</dbReference>
<dbReference type="InterPro" id="IPR011009">
    <property type="entry name" value="Kinase-like_dom_sf"/>
</dbReference>
<dbReference type="InterPro" id="IPR000595">
    <property type="entry name" value="cNMP-bd_dom"/>
</dbReference>
<dbReference type="OrthoDB" id="421226at2759"/>
<dbReference type="GO" id="GO:0016020">
    <property type="term" value="C:membrane"/>
    <property type="evidence" value="ECO:0007669"/>
    <property type="project" value="UniProtKB-SubCell"/>
</dbReference>
<evidence type="ECO:0000259" key="11">
    <source>
        <dbReference type="PROSITE" id="PS50011"/>
    </source>
</evidence>
<dbReference type="SUPFAM" id="SSF56112">
    <property type="entry name" value="Protein kinase-like (PK-like)"/>
    <property type="match status" value="1"/>
</dbReference>
<dbReference type="PROSITE" id="PS50011">
    <property type="entry name" value="PROTEIN_KINASE_DOM"/>
    <property type="match status" value="1"/>
</dbReference>
<evidence type="ECO:0000256" key="4">
    <source>
        <dbReference type="ARBA" id="ARBA00022777"/>
    </source>
</evidence>
<protein>
    <recommendedName>
        <fullName evidence="15">Cyclic nucleotide-binding domain-containing protein</fullName>
    </recommendedName>
</protein>
<dbReference type="InterPro" id="IPR014710">
    <property type="entry name" value="RmlC-like_jellyroll"/>
</dbReference>
<keyword evidence="2" id="KW-0808">Transferase</keyword>
<keyword evidence="5 9" id="KW-0067">ATP-binding</keyword>
<dbReference type="InterPro" id="IPR018490">
    <property type="entry name" value="cNMP-bd_dom_sf"/>
</dbReference>
<dbReference type="Gene3D" id="2.60.120.10">
    <property type="entry name" value="Jelly Rolls"/>
    <property type="match status" value="1"/>
</dbReference>
<evidence type="ECO:0000256" key="1">
    <source>
        <dbReference type="ARBA" id="ARBA00022535"/>
    </source>
</evidence>
<dbReference type="InterPro" id="IPR008271">
    <property type="entry name" value="Ser/Thr_kinase_AS"/>
</dbReference>
<dbReference type="PROSITE" id="PS00107">
    <property type="entry name" value="PROTEIN_KINASE_ATP"/>
    <property type="match status" value="1"/>
</dbReference>
<feature type="domain" description="Cyclic nucleotide-binding" evidence="12">
    <location>
        <begin position="78"/>
        <end position="178"/>
    </location>
</feature>
<evidence type="ECO:0000256" key="10">
    <source>
        <dbReference type="RuleBase" id="RU000304"/>
    </source>
</evidence>
<comment type="similarity">
    <text evidence="10">Belongs to the protein kinase superfamily.</text>
</comment>
<dbReference type="Proteomes" id="UP000428333">
    <property type="component" value="Linkage Group LG11"/>
</dbReference>
<feature type="non-terminal residue" evidence="13">
    <location>
        <position position="1"/>
    </location>
</feature>
<accession>A0A6A4KPC7</accession>
<dbReference type="PANTHER" id="PTHR45651:SF69">
    <property type="entry name" value="CYCLIC NUCLEOTIDE-GATED ION CHANNEL 17"/>
    <property type="match status" value="1"/>
</dbReference>
<evidence type="ECO:0000256" key="8">
    <source>
        <dbReference type="ARBA" id="ARBA00023303"/>
    </source>
</evidence>
<evidence type="ECO:0000256" key="7">
    <source>
        <dbReference type="ARBA" id="ARBA00023286"/>
    </source>
</evidence>
<name>A0A6A4KPC7_9ERIC</name>
<dbReference type="GO" id="GO:0004674">
    <property type="term" value="F:protein serine/threonine kinase activity"/>
    <property type="evidence" value="ECO:0007669"/>
    <property type="project" value="UniProtKB-KW"/>
</dbReference>
<sequence>MQTNSQSKGILKRRDTEDWMRHCQLPEDLKLRVRRFVQNKRLATQRADEETILSRLPSDLRHDIQRHVRLDLVRRVPFFSEMDDQLLDAIWKRLVSSLSTEGTYIVREGDFVTKMIFIIRGSLESSTTNGDNSVILRAGDFCGEELLAWALLPKSTTNLPSSTRTVARLMNKKLQHTLRYYSPNWRTWAARVVQAAWQRYKWRRLTKGLAAVESSAESGTDKKRNRMVVLNDRVVGEGGFGRVYKGLLDEKNGSGLVFAVKKLNVDTWQGFQEWQDTVGKRMSYSLSRIHAKGQLGYPTFSTGLYCSATSMGIRLNILIGAARGLEFLHTSEVKVIYRDFKTSNILLDEFYCSRDDVYVIEEDARNQNAATDAGLFCA</sequence>
<reference evidence="13 14" key="1">
    <citation type="journal article" date="2019" name="Genome Biol. Evol.">
        <title>The Rhododendron genome and chromosomal organization provide insight into shared whole-genome duplications across the heath family (Ericaceae).</title>
        <authorList>
            <person name="Soza V.L."/>
            <person name="Lindsley D."/>
            <person name="Waalkes A."/>
            <person name="Ramage E."/>
            <person name="Patwardhan R.P."/>
            <person name="Burton J.N."/>
            <person name="Adey A."/>
            <person name="Kumar A."/>
            <person name="Qiu R."/>
            <person name="Shendure J."/>
            <person name="Hall B."/>
        </authorList>
    </citation>
    <scope>NUCLEOTIDE SEQUENCE [LARGE SCALE GENOMIC DNA]</scope>
    <source>
        <strain evidence="13">RSF 1966-606</strain>
    </source>
</reference>
<gene>
    <name evidence="13" type="ORF">C3L33_18732</name>
</gene>
<keyword evidence="10" id="KW-0723">Serine/threonine-protein kinase</keyword>
<dbReference type="SMART" id="SM00100">
    <property type="entry name" value="cNMP"/>
    <property type="match status" value="1"/>
</dbReference>
<organism evidence="13 14">
    <name type="scientific">Rhododendron williamsianum</name>
    <dbReference type="NCBI Taxonomy" id="262921"/>
    <lineage>
        <taxon>Eukaryota</taxon>
        <taxon>Viridiplantae</taxon>
        <taxon>Streptophyta</taxon>
        <taxon>Embryophyta</taxon>
        <taxon>Tracheophyta</taxon>
        <taxon>Spermatophyta</taxon>
        <taxon>Magnoliopsida</taxon>
        <taxon>eudicotyledons</taxon>
        <taxon>Gunneridae</taxon>
        <taxon>Pentapetalae</taxon>
        <taxon>asterids</taxon>
        <taxon>Ericales</taxon>
        <taxon>Ericaceae</taxon>
        <taxon>Ericoideae</taxon>
        <taxon>Rhodoreae</taxon>
        <taxon>Rhododendron</taxon>
    </lineage>
</organism>
<dbReference type="Gene3D" id="1.10.510.10">
    <property type="entry name" value="Transferase(Phosphotransferase) domain 1"/>
    <property type="match status" value="1"/>
</dbReference>
<feature type="domain" description="Protein kinase" evidence="11">
    <location>
        <begin position="229"/>
        <end position="378"/>
    </location>
</feature>
<keyword evidence="7" id="KW-0813">Transport</keyword>
<dbReference type="SUPFAM" id="SSF51206">
    <property type="entry name" value="cAMP-binding domain-like"/>
    <property type="match status" value="1"/>
</dbReference>
<feature type="binding site" evidence="9">
    <location>
        <position position="262"/>
    </location>
    <ligand>
        <name>ATP</name>
        <dbReference type="ChEBI" id="CHEBI:30616"/>
    </ligand>
</feature>
<evidence type="ECO:0000313" key="13">
    <source>
        <dbReference type="EMBL" id="KAE9449383.1"/>
    </source>
</evidence>
<keyword evidence="6" id="KW-0142">cGMP-binding</keyword>
<dbReference type="PROSITE" id="PS00108">
    <property type="entry name" value="PROTEIN_KINASE_ST"/>
    <property type="match status" value="1"/>
</dbReference>
<evidence type="ECO:0008006" key="15">
    <source>
        <dbReference type="Google" id="ProtNLM"/>
    </source>
</evidence>
<keyword evidence="14" id="KW-1185">Reference proteome</keyword>